<dbReference type="Gene3D" id="3.90.1750.10">
    <property type="entry name" value="Hect, E3 ligase catalytic domains"/>
    <property type="match status" value="1"/>
</dbReference>
<feature type="region of interest" description="Disordered" evidence="8">
    <location>
        <begin position="1612"/>
        <end position="1694"/>
    </location>
</feature>
<dbReference type="GO" id="GO:0043161">
    <property type="term" value="P:proteasome-mediated ubiquitin-dependent protein catabolic process"/>
    <property type="evidence" value="ECO:0007669"/>
    <property type="project" value="TreeGrafter"/>
</dbReference>
<keyword evidence="5 7" id="KW-0833">Ubl conjugation pathway</keyword>
<dbReference type="SUPFAM" id="SSF48371">
    <property type="entry name" value="ARM repeat"/>
    <property type="match status" value="1"/>
</dbReference>
<feature type="compositionally biased region" description="Polar residues" evidence="8">
    <location>
        <begin position="1852"/>
        <end position="1866"/>
    </location>
</feature>
<dbReference type="SMART" id="SM00119">
    <property type="entry name" value="HECTc"/>
    <property type="match status" value="1"/>
</dbReference>
<dbReference type="InterPro" id="IPR057948">
    <property type="entry name" value="TPR_TRIP12_N"/>
</dbReference>
<dbReference type="PROSITE" id="PS50237">
    <property type="entry name" value="HECT"/>
    <property type="match status" value="1"/>
</dbReference>
<organism evidence="10 11">
    <name type="scientific">Panaeolus cyanescens</name>
    <dbReference type="NCBI Taxonomy" id="181874"/>
    <lineage>
        <taxon>Eukaryota</taxon>
        <taxon>Fungi</taxon>
        <taxon>Dikarya</taxon>
        <taxon>Basidiomycota</taxon>
        <taxon>Agaricomycotina</taxon>
        <taxon>Agaricomycetes</taxon>
        <taxon>Agaricomycetidae</taxon>
        <taxon>Agaricales</taxon>
        <taxon>Agaricineae</taxon>
        <taxon>Galeropsidaceae</taxon>
        <taxon>Panaeolus</taxon>
    </lineage>
</organism>
<dbReference type="OrthoDB" id="423283at2759"/>
<dbReference type="InterPro" id="IPR015421">
    <property type="entry name" value="PyrdxlP-dep_Trfase_major"/>
</dbReference>
<keyword evidence="4" id="KW-0808">Transferase</keyword>
<protein>
    <recommendedName>
        <fullName evidence="3">HECT-type E3 ubiquitin transferase</fullName>
        <ecNumber evidence="3">2.3.2.26</ecNumber>
    </recommendedName>
</protein>
<feature type="compositionally biased region" description="Low complexity" evidence="8">
    <location>
        <begin position="1625"/>
        <end position="1636"/>
    </location>
</feature>
<dbReference type="Pfam" id="PF25579">
    <property type="entry name" value="TPR_TRIP12_N"/>
    <property type="match status" value="1"/>
</dbReference>
<gene>
    <name evidence="10" type="ORF">CVT24_006290</name>
</gene>
<dbReference type="GO" id="GO:0016607">
    <property type="term" value="C:nuclear speck"/>
    <property type="evidence" value="ECO:0007669"/>
    <property type="project" value="TreeGrafter"/>
</dbReference>
<feature type="region of interest" description="Disordered" evidence="8">
    <location>
        <begin position="1168"/>
        <end position="1215"/>
    </location>
</feature>
<dbReference type="InterPro" id="IPR015424">
    <property type="entry name" value="PyrdxlP-dep_Trfase"/>
</dbReference>
<dbReference type="EC" id="2.3.2.26" evidence="3"/>
<dbReference type="Pfam" id="PF00202">
    <property type="entry name" value="Aminotran_3"/>
    <property type="match status" value="2"/>
</dbReference>
<feature type="region of interest" description="Disordered" evidence="8">
    <location>
        <begin position="824"/>
        <end position="843"/>
    </location>
</feature>
<dbReference type="PANTHER" id="PTHR45670:SF1">
    <property type="entry name" value="E3 UBIQUITIN-PROTEIN LIGASE HECTD1"/>
    <property type="match status" value="1"/>
</dbReference>
<feature type="compositionally biased region" description="Polar residues" evidence="8">
    <location>
        <begin position="1648"/>
        <end position="1669"/>
    </location>
</feature>
<dbReference type="GO" id="GO:0008483">
    <property type="term" value="F:transaminase activity"/>
    <property type="evidence" value="ECO:0007669"/>
    <property type="project" value="InterPro"/>
</dbReference>
<dbReference type="SUPFAM" id="SSF56204">
    <property type="entry name" value="Hect, E3 ligase catalytic domain"/>
    <property type="match status" value="1"/>
</dbReference>
<dbReference type="GO" id="GO:0000209">
    <property type="term" value="P:protein polyubiquitination"/>
    <property type="evidence" value="ECO:0007669"/>
    <property type="project" value="TreeGrafter"/>
</dbReference>
<feature type="compositionally biased region" description="Polar residues" evidence="8">
    <location>
        <begin position="1675"/>
        <end position="1685"/>
    </location>
</feature>
<evidence type="ECO:0000256" key="8">
    <source>
        <dbReference type="SAM" id="MobiDB-lite"/>
    </source>
</evidence>
<reference evidence="10 11" key="1">
    <citation type="journal article" date="2018" name="Evol. Lett.">
        <title>Horizontal gene cluster transfer increased hallucinogenic mushroom diversity.</title>
        <authorList>
            <person name="Reynolds H.T."/>
            <person name="Vijayakumar V."/>
            <person name="Gluck-Thaler E."/>
            <person name="Korotkin H.B."/>
            <person name="Matheny P.B."/>
            <person name="Slot J.C."/>
        </authorList>
    </citation>
    <scope>NUCLEOTIDE SEQUENCE [LARGE SCALE GENOMIC DNA]</scope>
    <source>
        <strain evidence="10 11">2629</strain>
    </source>
</reference>
<name>A0A409V8K7_9AGAR</name>
<evidence type="ECO:0000313" key="11">
    <source>
        <dbReference type="Proteomes" id="UP000284842"/>
    </source>
</evidence>
<dbReference type="GO" id="GO:0030170">
    <property type="term" value="F:pyridoxal phosphate binding"/>
    <property type="evidence" value="ECO:0007669"/>
    <property type="project" value="InterPro"/>
</dbReference>
<proteinExistence type="inferred from homology"/>
<dbReference type="InterPro" id="IPR045322">
    <property type="entry name" value="HECTD1/TRIP12-like"/>
</dbReference>
<dbReference type="InterPro" id="IPR035983">
    <property type="entry name" value="Hect_E3_ubiquitin_ligase"/>
</dbReference>
<dbReference type="Pfam" id="PF00632">
    <property type="entry name" value="HECT"/>
    <property type="match status" value="1"/>
</dbReference>
<evidence type="ECO:0000256" key="6">
    <source>
        <dbReference type="ARBA" id="ARBA00022898"/>
    </source>
</evidence>
<dbReference type="FunCoup" id="A0A409V8K7">
    <property type="interactions" value="581"/>
</dbReference>
<dbReference type="GO" id="GO:0000398">
    <property type="term" value="P:mRNA splicing, via spliceosome"/>
    <property type="evidence" value="ECO:0007669"/>
    <property type="project" value="InterPro"/>
</dbReference>
<feature type="compositionally biased region" description="Acidic residues" evidence="8">
    <location>
        <begin position="704"/>
        <end position="725"/>
    </location>
</feature>
<dbReference type="Gene3D" id="3.30.2410.10">
    <property type="entry name" value="Hect, E3 ligase catalytic domain"/>
    <property type="match status" value="1"/>
</dbReference>
<dbReference type="Gene3D" id="1.25.10.10">
    <property type="entry name" value="Leucine-rich Repeat Variant"/>
    <property type="match status" value="1"/>
</dbReference>
<accession>A0A409V8K7</accession>
<feature type="region of interest" description="Disordered" evidence="8">
    <location>
        <begin position="1844"/>
        <end position="1869"/>
    </location>
</feature>
<dbReference type="InterPro" id="IPR015422">
    <property type="entry name" value="PyrdxlP-dep_Trfase_small"/>
</dbReference>
<feature type="domain" description="HECT" evidence="9">
    <location>
        <begin position="2036"/>
        <end position="2380"/>
    </location>
</feature>
<evidence type="ECO:0000259" key="9">
    <source>
        <dbReference type="PROSITE" id="PS50237"/>
    </source>
</evidence>
<dbReference type="CDD" id="cd00610">
    <property type="entry name" value="OAT_like"/>
    <property type="match status" value="1"/>
</dbReference>
<comment type="catalytic activity">
    <reaction evidence="1">
        <text>S-ubiquitinyl-[E2 ubiquitin-conjugating enzyme]-L-cysteine + [acceptor protein]-L-lysine = [E2 ubiquitin-conjugating enzyme]-L-cysteine + N(6)-ubiquitinyl-[acceptor protein]-L-lysine.</text>
        <dbReference type="EC" id="2.3.2.26"/>
    </reaction>
</comment>
<evidence type="ECO:0000256" key="4">
    <source>
        <dbReference type="ARBA" id="ARBA00022679"/>
    </source>
</evidence>
<feature type="compositionally biased region" description="Basic and acidic residues" evidence="8">
    <location>
        <begin position="680"/>
        <end position="693"/>
    </location>
</feature>
<keyword evidence="6" id="KW-0663">Pyridoxal phosphate</keyword>
<evidence type="ECO:0000256" key="2">
    <source>
        <dbReference type="ARBA" id="ARBA00006331"/>
    </source>
</evidence>
<keyword evidence="11" id="KW-1185">Reference proteome</keyword>
<dbReference type="InterPro" id="IPR016024">
    <property type="entry name" value="ARM-type_fold"/>
</dbReference>
<dbReference type="Gene3D" id="3.40.640.10">
    <property type="entry name" value="Type I PLP-dependent aspartate aminotransferase-like (Major domain)"/>
    <property type="match status" value="2"/>
</dbReference>
<dbReference type="SUPFAM" id="SSF53383">
    <property type="entry name" value="PLP-dependent transferases"/>
    <property type="match status" value="1"/>
</dbReference>
<dbReference type="STRING" id="181874.A0A409V8K7"/>
<dbReference type="InterPro" id="IPR011989">
    <property type="entry name" value="ARM-like"/>
</dbReference>
<dbReference type="EMBL" id="NHTK01006136">
    <property type="protein sequence ID" value="PPQ62892.1"/>
    <property type="molecule type" value="Genomic_DNA"/>
</dbReference>
<feature type="compositionally biased region" description="Polar residues" evidence="8">
    <location>
        <begin position="607"/>
        <end position="623"/>
    </location>
</feature>
<feature type="compositionally biased region" description="Acidic residues" evidence="8">
    <location>
        <begin position="827"/>
        <end position="843"/>
    </location>
</feature>
<dbReference type="InterPro" id="IPR005814">
    <property type="entry name" value="Aminotrans_3"/>
</dbReference>
<feature type="compositionally biased region" description="Low complexity" evidence="8">
    <location>
        <begin position="640"/>
        <end position="653"/>
    </location>
</feature>
<feature type="region of interest" description="Disordered" evidence="8">
    <location>
        <begin position="1358"/>
        <end position="1382"/>
    </location>
</feature>
<dbReference type="Proteomes" id="UP000284842">
    <property type="component" value="Unassembled WGS sequence"/>
</dbReference>
<feature type="compositionally biased region" description="Polar residues" evidence="8">
    <location>
        <begin position="503"/>
        <end position="529"/>
    </location>
</feature>
<dbReference type="Gene3D" id="3.90.1150.10">
    <property type="entry name" value="Aspartate Aminotransferase, domain 1"/>
    <property type="match status" value="2"/>
</dbReference>
<dbReference type="InterPro" id="IPR000569">
    <property type="entry name" value="HECT_dom"/>
</dbReference>
<evidence type="ECO:0000256" key="5">
    <source>
        <dbReference type="ARBA" id="ARBA00022786"/>
    </source>
</evidence>
<dbReference type="PANTHER" id="PTHR45670">
    <property type="entry name" value="E3 UBIQUITIN-PROTEIN LIGASE TRIP12"/>
    <property type="match status" value="1"/>
</dbReference>
<sequence length="2481" mass="269748">MSSSQNDSTSNLRTTHILHRTPWQPPIAVSAQGMYITLENGKTLLDAVGGAAVACVGNGHPKVMQAIKDQVDKVSYVYNMQLSNEPAEALAKKLIEMSDGAFALVGFASGGSEAMESVLKLARQYVFETGQSQRTNFIARQLSFHGNTLGTLSLAYHPVRRAPYAGILDSEHFHHVSPAYAKRFQKPGESEEQYVERLRKELEDKFIELGPDTVIGCDCGRNCSRCDDRRCSRSEGIFQRHVNWFAIDFTNPNMNPAMKSVCDKYGALFILDEVMSGMGRMGTLHGWQSFGDNVAPDIQAVAKGLGGGYASIGAVLMSQKVANGLRSGLWKHGHTYQAHPLACAASLAVQNVIEEENLLENIRVQGAYLEALLRERLTGKAPAAPFVFDIRGGGGFWAVEFEFDPNQQGNFQGQQFGMLVQARCMDNGLVVMGMVGGANVEGTKGDHLMLSPAYNIKKEEVEKIVEIFVTSIEEVLKEFKLLTSARVKAAKSKAQQSAKGKTSESPTFEQDIASSSPTAPVESTSTRPLRSSPIKAARSSVGKGKGKEAVQESSSRNTKRPRRLPITTTAPLVINEPVQDLKGKKRAVPEVDDDEVAGPSNKRPRTSAYSLRSSTISSHNVNNLPEMPRKASRTTTSKGKTALKSKMAAASSSRIENEDVEMLDPECEKSEGSDIEESMEEKVTPVTETKDDPMVTDDQPSVPQDDDDNDNDDDADEGDGGDAEAGDPTRSSGGISGSIPGGMDEATALAIFGDYRQFGSYMMSLSSRLKTMLNNIKATADPTTRLVTLQELSELLSISTEDTLAGSFPVEQYVRELVKILGGRGADEDEDDDDDRDDDGAERDEDAALAAALAMSSGGGYQGDENLEAQVLACRCLANLMEALPGVAHTVVYHGAIPVLCSKLIEISYIDLAEQTLSTMEKISEEFPSAIVREGGLAALLNYLDFFSIAVQRTALQAASNCCRNVSSEHFPMIKGVWPIICNCLSYSDQRLVEFACLCVIRVIDSYHRSSTENLESLVDTDLITAVNQLLLPAGGSPLIAANTFTSLLRALATSARASAKITVSLLEAGIVDTLYQILTGVLPSASDDHAEQGDAVGGQGLGGGLADMTVMENLAHRPKDQVEEALGLISELLPPLPKDGVFDHKGYTEKSLARMVKAKAKAERAAARLASQQAAGTSASEPPSASTSAAVPAEPEASPALPPPETANPDTEDAAEAALPSIEVANVTPDRTEMLRSKPAAVGRFMSLLVPILVDVYAASVIIPVRMKTLTGLLKAVSFLDHDGLKRVLLYVPIASFASSILSSKDHPTLVIGALQLVDLLLTKLPSFYRPTFRREGVFHEIETLAERALTTAKIKDKEVSSEAADDSVSVPPPQTSHRKATSVILDPEDAITLRARVIQFKHLKDLGEPGEEGGAFQNLRNVVEKLSSPNSSDEDNCVAMKELADLFASPHTSISSFELLQSGVIDTLLRFATEEERAVSITRRKEIFLDTFASRKVKHLTATQTPFATLVKKLQESLTRMESFDVITVTPNSDDSKRSSPSLLARQLRLRLVAGDESDIPRNLHNIVVSIHAIATFQALHDYLRPRVAGLLGGSSRLSGMFAALAASGLMGSSSKPPEANKPSSSTPESTSTIQRRRSQRLAKQAPSSTEPNGETTGQSTSSSAETQEGESSKAQAGDSSSAAVDESSNDAGLASELHADFTDEEDDEEINADMFDGDTDHDNPVADKTITLSVAEDGSKVEAQTPEGTRVATPSTSAKEGHPTASRHPLTSRGSYAAALKAKPTDWHLEFSMDDHILPLDMTIYGAIHQDEMRKKSGSAALNTIWQGVYTVKFKKVSGPCASSEDNSETVNKTRPTHPSMTSLPDDAPYSKILRLLRVLFHLNTLEAERPTIVGDKRNLPDSAFVNNKLTAKLTRQLEEPMIVASSCLPDWALDLPQHYPFLFPFATRYNFLQSTSFGYARLILKWQNQQARGQDNSRRDDGIGYLGRLQRQKVRISRKHILESAVKVFELYGSSSSILEVEYFEEVGTGLGPTLEFYSLVSKEFARKDLKIWRDSDSTGTSAYVDHPTGLYPSPISPEDVQNDGGQKRTHILRVIGQFVAKAMLDSRIIDLTFNKVFLKLILGEGVPLTIETLRLVDPDLANSLTQLQNLAIGVNSTPKDKLSQKVLKIEQVSFDDLALDFTLPGYDIELRPGGRDIAVTAENVQDYITDVLDAILGKGVAIQVKAFKEGFSKVFPITDLRAFSADELVMLFGNSDEDWCTETLSEALKADHGFNVESRAIRHLIEIMATYDQSTRRAFLQFITGSPKLPIGGMHHKHSSKSKLLKSGIPCENESHGHCGSDWSAAFVDKFNWNAEDSTILHSKSCLNTIQVRQYLIMCRRQPGIAIGRLCEKCDGKCPVCDSYVRPETLVRICDECNFGTYGGRCIICGAPGISDAYYCAECTRLEKDRDGCPKIVNLGASRTDLFYERRRLGMC</sequence>
<feature type="compositionally biased region" description="Low complexity" evidence="8">
    <location>
        <begin position="1168"/>
        <end position="1200"/>
    </location>
</feature>
<evidence type="ECO:0000256" key="1">
    <source>
        <dbReference type="ARBA" id="ARBA00000885"/>
    </source>
</evidence>
<dbReference type="GO" id="GO:0061630">
    <property type="term" value="F:ubiquitin protein ligase activity"/>
    <property type="evidence" value="ECO:0007669"/>
    <property type="project" value="UniProtKB-EC"/>
</dbReference>
<comment type="similarity">
    <text evidence="2">Belongs to the UPL family. K-HECT subfamily.</text>
</comment>
<dbReference type="InParanoid" id="A0A409V8K7"/>
<feature type="region of interest" description="Disordered" evidence="8">
    <location>
        <begin position="1735"/>
        <end position="1776"/>
    </location>
</feature>
<comment type="caution">
    <text evidence="10">The sequence shown here is derived from an EMBL/GenBank/DDBJ whole genome shotgun (WGS) entry which is preliminary data.</text>
</comment>
<feature type="active site" description="Glycyl thioester intermediate" evidence="7">
    <location>
        <position position="2371"/>
    </location>
</feature>
<evidence type="ECO:0000313" key="10">
    <source>
        <dbReference type="EMBL" id="PPQ62892.1"/>
    </source>
</evidence>
<evidence type="ECO:0000256" key="7">
    <source>
        <dbReference type="PROSITE-ProRule" id="PRU00104"/>
    </source>
</evidence>
<feature type="region of interest" description="Disordered" evidence="8">
    <location>
        <begin position="491"/>
        <end position="740"/>
    </location>
</feature>
<evidence type="ECO:0000256" key="3">
    <source>
        <dbReference type="ARBA" id="ARBA00012485"/>
    </source>
</evidence>